<dbReference type="AlphaFoldDB" id="A0A316D8G4"/>
<gene>
    <name evidence="3" type="ORF">C7459_1116</name>
</gene>
<dbReference type="RefSeq" id="WP_170119452.1">
    <property type="nucleotide sequence ID" value="NZ_QGGL01000011.1"/>
</dbReference>
<evidence type="ECO:0000259" key="1">
    <source>
        <dbReference type="Pfam" id="PF19289"/>
    </source>
</evidence>
<dbReference type="InterPro" id="IPR036059">
    <property type="entry name" value="TldD/PmbA_sf"/>
</dbReference>
<dbReference type="GO" id="GO:0006508">
    <property type="term" value="P:proteolysis"/>
    <property type="evidence" value="ECO:0007669"/>
    <property type="project" value="UniProtKB-KW"/>
</dbReference>
<dbReference type="PANTHER" id="PTHR43421:SF1">
    <property type="entry name" value="METALLOPROTEASE PMBA"/>
    <property type="match status" value="1"/>
</dbReference>
<dbReference type="InterPro" id="IPR047657">
    <property type="entry name" value="PmbA"/>
</dbReference>
<evidence type="ECO:0000313" key="3">
    <source>
        <dbReference type="EMBL" id="PWK11213.1"/>
    </source>
</evidence>
<accession>A0A316D8G4</accession>
<feature type="domain" description="Metalloprotease TldD/E central" evidence="2">
    <location>
        <begin position="129"/>
        <end position="224"/>
    </location>
</feature>
<reference evidence="3 4" key="1">
    <citation type="submission" date="2018-05" db="EMBL/GenBank/DDBJ databases">
        <title>Genomic Encyclopedia of Type Strains, Phase IV (KMG-IV): sequencing the most valuable type-strain genomes for metagenomic binning, comparative biology and taxonomic classification.</title>
        <authorList>
            <person name="Goeker M."/>
        </authorList>
    </citation>
    <scope>NUCLEOTIDE SEQUENCE [LARGE SCALE GENOMIC DNA]</scope>
    <source>
        <strain evidence="3 4">DSM 18773</strain>
    </source>
</reference>
<dbReference type="EMBL" id="QGGL01000011">
    <property type="protein sequence ID" value="PWK11213.1"/>
    <property type="molecule type" value="Genomic_DNA"/>
</dbReference>
<keyword evidence="4" id="KW-1185">Reference proteome</keyword>
<comment type="caution">
    <text evidence="3">The sequence shown here is derived from an EMBL/GenBank/DDBJ whole genome shotgun (WGS) entry which is preliminary data.</text>
</comment>
<dbReference type="Pfam" id="PF19290">
    <property type="entry name" value="PmbA_TldD_2nd"/>
    <property type="match status" value="1"/>
</dbReference>
<dbReference type="PANTHER" id="PTHR43421">
    <property type="entry name" value="METALLOPROTEASE PMBA"/>
    <property type="match status" value="1"/>
</dbReference>
<dbReference type="Proteomes" id="UP000245634">
    <property type="component" value="Unassembled WGS sequence"/>
</dbReference>
<dbReference type="Gene3D" id="3.30.2290.10">
    <property type="entry name" value="PmbA/TldD superfamily"/>
    <property type="match status" value="1"/>
</dbReference>
<dbReference type="GO" id="GO:0005829">
    <property type="term" value="C:cytosol"/>
    <property type="evidence" value="ECO:0007669"/>
    <property type="project" value="TreeGrafter"/>
</dbReference>
<dbReference type="InterPro" id="IPR045569">
    <property type="entry name" value="Metalloprtase-TldD/E_C"/>
</dbReference>
<keyword evidence="3" id="KW-0378">Hydrolase</keyword>
<keyword evidence="3" id="KW-0645">Protease</keyword>
<name>A0A316D8G4_9BACL</name>
<dbReference type="Pfam" id="PF19289">
    <property type="entry name" value="PmbA_TldD_3rd"/>
    <property type="match status" value="1"/>
</dbReference>
<protein>
    <submittedName>
        <fullName evidence="3">Putative Zn-dependent protease</fullName>
    </submittedName>
</protein>
<dbReference type="SUPFAM" id="SSF111283">
    <property type="entry name" value="Putative modulator of DNA gyrase, PmbA/TldD"/>
    <property type="match status" value="1"/>
</dbReference>
<evidence type="ECO:0000313" key="4">
    <source>
        <dbReference type="Proteomes" id="UP000245634"/>
    </source>
</evidence>
<proteinExistence type="predicted"/>
<organism evidence="3 4">
    <name type="scientific">Tumebacillus permanentifrigoris</name>
    <dbReference type="NCBI Taxonomy" id="378543"/>
    <lineage>
        <taxon>Bacteria</taxon>
        <taxon>Bacillati</taxon>
        <taxon>Bacillota</taxon>
        <taxon>Bacilli</taxon>
        <taxon>Bacillales</taxon>
        <taxon>Alicyclobacillaceae</taxon>
        <taxon>Tumebacillus</taxon>
    </lineage>
</organism>
<dbReference type="InterPro" id="IPR045570">
    <property type="entry name" value="Metalloprtase-TldD/E_cen_dom"/>
</dbReference>
<dbReference type="InterPro" id="IPR035068">
    <property type="entry name" value="TldD/PmbA_N"/>
</dbReference>
<dbReference type="GO" id="GO:0008237">
    <property type="term" value="F:metallopeptidase activity"/>
    <property type="evidence" value="ECO:0007669"/>
    <property type="project" value="InterPro"/>
</dbReference>
<sequence>MALQTGQLITELIDQLKQHPEVAQWSVLHEQRREWQHYLIQTRPEATREVMQELYQVTLYHSHPHPTEGGNAMGTATITLTEADLPNLRTKIEEGLLAASLTNNEPWSLPQQSKFPDVLLVDEATLADPFAKLEHLTADLFRAVDQQVAVRLSAAEMFFEEIITRIYNQAGVSGEQRETSFMLEVVLLAQDGDGEEMEHWFVERRRRLQDLDIAELIAENAQYARDSIVAELPKTWQGPVVIAHGELPDMFSPLTSRVSGSLKYMKLTQVAPGEPFFGDQQVEGDPLDASYSSALPYGVKSFSFSAEGLPGRDITVVKDNVFRSYLASQRYADYLGVEATGEAGNLVLQPGSTPVAELLRGPVYYIVAFSAMMPNTFTGDFAVEIKLGYYIDEHGNRTPVKGGSVSGNLFDMLTHAKYAQEEVFSGAYKGPVAVRVENRLTIAGE</sequence>
<feature type="domain" description="Metalloprotease TldD/E C-terminal" evidence="1">
    <location>
        <begin position="282"/>
        <end position="437"/>
    </location>
</feature>
<evidence type="ECO:0000259" key="2">
    <source>
        <dbReference type="Pfam" id="PF19290"/>
    </source>
</evidence>